<dbReference type="AlphaFoldDB" id="A0A133MX24"/>
<dbReference type="RefSeq" id="WP_011592282.1">
    <property type="nucleotide sequence ID" value="NZ_CABEEQ010000002.1"/>
</dbReference>
<comment type="similarity">
    <text evidence="4 13 16">Belongs to the phosphoglycerate kinase family.</text>
</comment>
<keyword evidence="12 13" id="KW-0324">Glycolysis</keyword>
<dbReference type="SUPFAM" id="SSF53748">
    <property type="entry name" value="Phosphoglycerate kinase"/>
    <property type="match status" value="1"/>
</dbReference>
<dbReference type="GO" id="GO:0004618">
    <property type="term" value="F:phosphoglycerate kinase activity"/>
    <property type="evidence" value="ECO:0007669"/>
    <property type="project" value="UniProtKB-UniRule"/>
</dbReference>
<dbReference type="PRINTS" id="PR00477">
    <property type="entry name" value="PHGLYCKINASE"/>
</dbReference>
<dbReference type="GO" id="GO:0006094">
    <property type="term" value="P:gluconeogenesis"/>
    <property type="evidence" value="ECO:0007669"/>
    <property type="project" value="TreeGrafter"/>
</dbReference>
<evidence type="ECO:0000256" key="3">
    <source>
        <dbReference type="ARBA" id="ARBA00004838"/>
    </source>
</evidence>
<dbReference type="GO" id="GO:0006096">
    <property type="term" value="P:glycolytic process"/>
    <property type="evidence" value="ECO:0007669"/>
    <property type="project" value="UniProtKB-UniRule"/>
</dbReference>
<evidence type="ECO:0000256" key="5">
    <source>
        <dbReference type="ARBA" id="ARBA00013061"/>
    </source>
</evidence>
<evidence type="ECO:0000256" key="11">
    <source>
        <dbReference type="ARBA" id="ARBA00022840"/>
    </source>
</evidence>
<keyword evidence="8 13" id="KW-0808">Transferase</keyword>
<comment type="subunit">
    <text evidence="13">Monomer.</text>
</comment>
<dbReference type="Gene3D" id="3.40.50.1260">
    <property type="entry name" value="Phosphoglycerate kinase, N-terminal domain"/>
    <property type="match status" value="2"/>
</dbReference>
<dbReference type="EC" id="2.7.2.3" evidence="5 13"/>
<keyword evidence="7 13" id="KW-0963">Cytoplasm</keyword>
<feature type="binding site" evidence="13 15">
    <location>
        <position position="296"/>
    </location>
    <ligand>
        <name>ATP</name>
        <dbReference type="ChEBI" id="CHEBI:30616"/>
    </ligand>
</feature>
<proteinExistence type="inferred from homology"/>
<feature type="binding site" evidence="14">
    <location>
        <position position="155"/>
    </location>
    <ligand>
        <name>(2R)-3-phosphoglycerate</name>
        <dbReference type="ChEBI" id="CHEBI:58272"/>
    </ligand>
</feature>
<feature type="binding site" evidence="13 15">
    <location>
        <begin position="353"/>
        <end position="356"/>
    </location>
    <ligand>
        <name>ATP</name>
        <dbReference type="ChEBI" id="CHEBI:30616"/>
    </ligand>
</feature>
<dbReference type="PATRIC" id="fig|1502.174.peg.2408"/>
<feature type="binding site" evidence="13">
    <location>
        <position position="122"/>
    </location>
    <ligand>
        <name>substrate</name>
    </ligand>
</feature>
<dbReference type="GO" id="GO:0005829">
    <property type="term" value="C:cytosol"/>
    <property type="evidence" value="ECO:0007669"/>
    <property type="project" value="TreeGrafter"/>
</dbReference>
<evidence type="ECO:0000256" key="6">
    <source>
        <dbReference type="ARBA" id="ARBA00016471"/>
    </source>
</evidence>
<dbReference type="UniPathway" id="UPA00109">
    <property type="reaction ID" value="UER00185"/>
</dbReference>
<dbReference type="EMBL" id="LRPU01000138">
    <property type="protein sequence ID" value="KXA08598.1"/>
    <property type="molecule type" value="Genomic_DNA"/>
</dbReference>
<evidence type="ECO:0000256" key="8">
    <source>
        <dbReference type="ARBA" id="ARBA00022679"/>
    </source>
</evidence>
<feature type="binding site" evidence="13">
    <location>
        <position position="155"/>
    </location>
    <ligand>
        <name>substrate</name>
    </ligand>
</feature>
<comment type="pathway">
    <text evidence="3 13">Carbohydrate degradation; glycolysis; pyruvate from D-glyceraldehyde 3-phosphate: step 2/5.</text>
</comment>
<keyword evidence="9 13" id="KW-0547">Nucleotide-binding</keyword>
<comment type="subcellular location">
    <subcellularLocation>
        <location evidence="2 13">Cytoplasm</location>
    </subcellularLocation>
</comment>
<dbReference type="PANTHER" id="PTHR11406">
    <property type="entry name" value="PHOSPHOGLYCERATE KINASE"/>
    <property type="match status" value="1"/>
</dbReference>
<evidence type="ECO:0000256" key="13">
    <source>
        <dbReference type="HAMAP-Rule" id="MF_00145"/>
    </source>
</evidence>
<evidence type="ECO:0000313" key="17">
    <source>
        <dbReference type="EMBL" id="HAT4306813.1"/>
    </source>
</evidence>
<evidence type="ECO:0000256" key="14">
    <source>
        <dbReference type="PIRSR" id="PIRSR000724-1"/>
    </source>
</evidence>
<dbReference type="Pfam" id="PF00162">
    <property type="entry name" value="PGK"/>
    <property type="match status" value="1"/>
</dbReference>
<gene>
    <name evidence="13 19" type="primary">pgk</name>
    <name evidence="18" type="ORF">HMPREF3222_02394</name>
    <name evidence="17" type="ORF">I9080_000570</name>
    <name evidence="19" type="ORF">NCTC8081_01097</name>
</gene>
<feature type="binding site" evidence="13 14">
    <location>
        <begin position="23"/>
        <end position="25"/>
    </location>
    <ligand>
        <name>substrate</name>
    </ligand>
</feature>
<reference evidence="17" key="2">
    <citation type="journal article" date="2018" name="Genome Biol.">
        <title>SKESA: strategic k-mer extension for scrupulous assemblies.</title>
        <authorList>
            <person name="Souvorov A."/>
            <person name="Agarwala R."/>
            <person name="Lipman D.J."/>
        </authorList>
    </citation>
    <scope>NUCLEOTIDE SEQUENCE</scope>
    <source>
        <strain evidence="17">C8</strain>
    </source>
</reference>
<reference evidence="17" key="4">
    <citation type="submission" date="2020-07" db="EMBL/GenBank/DDBJ databases">
        <authorList>
            <consortium name="NCBI Pathogen Detection Project"/>
        </authorList>
    </citation>
    <scope>NUCLEOTIDE SEQUENCE</scope>
    <source>
        <strain evidence="17">C8</strain>
    </source>
</reference>
<dbReference type="GO" id="GO:0043531">
    <property type="term" value="F:ADP binding"/>
    <property type="evidence" value="ECO:0007669"/>
    <property type="project" value="TreeGrafter"/>
</dbReference>
<dbReference type="Proteomes" id="UP000859547">
    <property type="component" value="Unassembled WGS sequence"/>
</dbReference>
<dbReference type="Proteomes" id="UP000070646">
    <property type="component" value="Unassembled WGS sequence"/>
</dbReference>
<dbReference type="InterPro" id="IPR015824">
    <property type="entry name" value="Phosphoglycerate_kinase_N"/>
</dbReference>
<evidence type="ECO:0000313" key="18">
    <source>
        <dbReference type="EMBL" id="KXA08598.1"/>
    </source>
</evidence>
<feature type="binding site" evidence="13 15">
    <location>
        <position position="206"/>
    </location>
    <ligand>
        <name>ATP</name>
        <dbReference type="ChEBI" id="CHEBI:30616"/>
    </ligand>
</feature>
<organism evidence="18 20">
    <name type="scientific">Clostridium perfringens</name>
    <dbReference type="NCBI Taxonomy" id="1502"/>
    <lineage>
        <taxon>Bacteria</taxon>
        <taxon>Bacillati</taxon>
        <taxon>Bacillota</taxon>
        <taxon>Clostridia</taxon>
        <taxon>Eubacteriales</taxon>
        <taxon>Clostridiaceae</taxon>
        <taxon>Clostridium</taxon>
    </lineage>
</organism>
<sequence>MNFNKKTIEDVQVKGKKVLVRCDFNVPLKDGVITDENRLNGAMPTIKYLVDNGAQVILCSHMGKPKGEAKPEFSLAPVAKRLSEMLGKEVVFAADDNVVGENAKKAVAEMKDGDVVLLQNTRYRKEETKNGEELSKELASLAEMFVNDAFGTAHRAHCSTVGVTEYLKPAVCGYLIQKELKFLGDAVETPERPFVAILGGAKVSDKINVINNLLEKVDTLIIGGGMAYTFLKAQGYTVGSSLVEEDKVEYAKEMLAKAEEKGVKLLLPVDHRVAKEFKDVEAVVTEDQNIAEGFMGLDIGPKTEAIYAEAIKDAKTVIWNGPMGVFEFENFNKGTIAVAKAMAEADATTIIGGGDSAAAVNILGFGDKMSHISTGGGASLEFLEGKVLPGIAALNDK</sequence>
<evidence type="ECO:0000313" key="21">
    <source>
        <dbReference type="Proteomes" id="UP000250234"/>
    </source>
</evidence>
<dbReference type="EMBL" id="UAWO01000002">
    <property type="protein sequence ID" value="SQC06978.1"/>
    <property type="molecule type" value="Genomic_DNA"/>
</dbReference>
<dbReference type="PIRSF" id="PIRSF000724">
    <property type="entry name" value="Pgk"/>
    <property type="match status" value="1"/>
</dbReference>
<keyword evidence="11 13" id="KW-0067">ATP-binding</keyword>
<dbReference type="HAMAP" id="MF_00145">
    <property type="entry name" value="Phosphoglyc_kinase"/>
    <property type="match status" value="1"/>
</dbReference>
<evidence type="ECO:0000256" key="4">
    <source>
        <dbReference type="ARBA" id="ARBA00008982"/>
    </source>
</evidence>
<accession>A0A133MX24</accession>
<dbReference type="InterPro" id="IPR036043">
    <property type="entry name" value="Phosphoglycerate_kinase_sf"/>
</dbReference>
<evidence type="ECO:0000256" key="12">
    <source>
        <dbReference type="ARBA" id="ARBA00023152"/>
    </source>
</evidence>
<name>A0A133MX24_CLOPF</name>
<dbReference type="PANTHER" id="PTHR11406:SF23">
    <property type="entry name" value="PHOSPHOGLYCERATE KINASE 1, CHLOROPLASTIC-RELATED"/>
    <property type="match status" value="1"/>
</dbReference>
<evidence type="ECO:0000256" key="10">
    <source>
        <dbReference type="ARBA" id="ARBA00022777"/>
    </source>
</evidence>
<dbReference type="FunFam" id="3.40.50.1260:FF:000008">
    <property type="entry name" value="Phosphoglycerate kinase"/>
    <property type="match status" value="1"/>
</dbReference>
<feature type="binding site" evidence="13 14">
    <location>
        <begin position="61"/>
        <end position="64"/>
    </location>
    <ligand>
        <name>substrate</name>
    </ligand>
</feature>
<feature type="binding site" evidence="14">
    <location>
        <position position="38"/>
    </location>
    <ligand>
        <name>(2R)-3-phosphoglycerate</name>
        <dbReference type="ChEBI" id="CHEBI:58272"/>
    </ligand>
</feature>
<evidence type="ECO:0000256" key="2">
    <source>
        <dbReference type="ARBA" id="ARBA00004496"/>
    </source>
</evidence>
<dbReference type="InterPro" id="IPR001576">
    <property type="entry name" value="Phosphoglycerate_kinase"/>
</dbReference>
<protein>
    <recommendedName>
        <fullName evidence="6 13">Phosphoglycerate kinase</fullName>
        <ecNumber evidence="5 13">2.7.2.3</ecNumber>
    </recommendedName>
</protein>
<reference evidence="19 21" key="3">
    <citation type="submission" date="2018-06" db="EMBL/GenBank/DDBJ databases">
        <authorList>
            <consortium name="Pathogen Informatics"/>
            <person name="Doyle S."/>
        </authorList>
    </citation>
    <scope>NUCLEOTIDE SEQUENCE [LARGE SCALE GENOMIC DNA]</scope>
    <source>
        <strain evidence="19 21">NCTC8081</strain>
    </source>
</reference>
<dbReference type="SMR" id="A0A133MX24"/>
<dbReference type="EMBL" id="DACTCB010000001">
    <property type="protein sequence ID" value="HAT4306813.1"/>
    <property type="molecule type" value="Genomic_DNA"/>
</dbReference>
<keyword evidence="10 13" id="KW-0418">Kinase</keyword>
<evidence type="ECO:0000313" key="19">
    <source>
        <dbReference type="EMBL" id="SQC06978.1"/>
    </source>
</evidence>
<feature type="binding site" evidence="13">
    <location>
        <position position="38"/>
    </location>
    <ligand>
        <name>substrate</name>
    </ligand>
</feature>
<comment type="catalytic activity">
    <reaction evidence="1 13 16">
        <text>(2R)-3-phosphoglycerate + ATP = (2R)-3-phospho-glyceroyl phosphate + ADP</text>
        <dbReference type="Rhea" id="RHEA:14801"/>
        <dbReference type="ChEBI" id="CHEBI:30616"/>
        <dbReference type="ChEBI" id="CHEBI:57604"/>
        <dbReference type="ChEBI" id="CHEBI:58272"/>
        <dbReference type="ChEBI" id="CHEBI:456216"/>
        <dbReference type="EC" id="2.7.2.3"/>
    </reaction>
</comment>
<feature type="binding site" evidence="13 15">
    <location>
        <position position="327"/>
    </location>
    <ligand>
        <name>ATP</name>
        <dbReference type="ChEBI" id="CHEBI:30616"/>
    </ligand>
</feature>
<dbReference type="GO" id="GO:0005524">
    <property type="term" value="F:ATP binding"/>
    <property type="evidence" value="ECO:0007669"/>
    <property type="project" value="UniProtKB-KW"/>
</dbReference>
<dbReference type="PROSITE" id="PS00111">
    <property type="entry name" value="PGLYCERATE_KINASE"/>
    <property type="match status" value="1"/>
</dbReference>
<dbReference type="FunFam" id="3.40.50.1260:FF:000007">
    <property type="entry name" value="Phosphoglycerate kinase"/>
    <property type="match status" value="1"/>
</dbReference>
<feature type="binding site" evidence="14">
    <location>
        <position position="122"/>
    </location>
    <ligand>
        <name>(2R)-3-phosphoglycerate</name>
        <dbReference type="ChEBI" id="CHEBI:58272"/>
    </ligand>
</feature>
<evidence type="ECO:0000256" key="16">
    <source>
        <dbReference type="RuleBase" id="RU000532"/>
    </source>
</evidence>
<evidence type="ECO:0000256" key="7">
    <source>
        <dbReference type="ARBA" id="ARBA00022490"/>
    </source>
</evidence>
<evidence type="ECO:0000256" key="1">
    <source>
        <dbReference type="ARBA" id="ARBA00000642"/>
    </source>
</evidence>
<evidence type="ECO:0000256" key="9">
    <source>
        <dbReference type="ARBA" id="ARBA00022741"/>
    </source>
</evidence>
<evidence type="ECO:0000313" key="20">
    <source>
        <dbReference type="Proteomes" id="UP000070646"/>
    </source>
</evidence>
<evidence type="ECO:0000256" key="15">
    <source>
        <dbReference type="PIRSR" id="PIRSR000724-2"/>
    </source>
</evidence>
<dbReference type="CDD" id="cd00318">
    <property type="entry name" value="Phosphoglycerate_kinase"/>
    <property type="match status" value="1"/>
</dbReference>
<dbReference type="InterPro" id="IPR015911">
    <property type="entry name" value="Phosphoglycerate_kinase_CS"/>
</dbReference>
<reference evidence="18 20" key="1">
    <citation type="submission" date="2016-01" db="EMBL/GenBank/DDBJ databases">
        <authorList>
            <person name="Oliw E.H."/>
        </authorList>
    </citation>
    <scope>NUCLEOTIDE SEQUENCE [LARGE SCALE GENOMIC DNA]</scope>
    <source>
        <strain evidence="18 20">MJR7757A</strain>
    </source>
</reference>
<dbReference type="Proteomes" id="UP000250234">
    <property type="component" value="Unassembled WGS sequence"/>
</dbReference>